<dbReference type="Gene3D" id="1.10.3480.10">
    <property type="entry name" value="TorD-like"/>
    <property type="match status" value="1"/>
</dbReference>
<gene>
    <name evidence="2" type="primary">narJ</name>
    <name evidence="2" type="ORF">Maes01_00220</name>
</gene>
<name>A0ABP9WMM6_9GAMM</name>
<sequence length="230" mass="26190">MKRILRAIALLLDYPSEELKTHISEVREDLNSDPSLSAKERAMLEPLLVSFERDTLLELQVTYSDVFDSSRTMSLNLFEHIHGDNSERGQAMLDLGEEYMQQGYYMQRNELPDYIPMFLEFVSCLPDADARDWLSQPAHVFAVLAQRLDEHKSAYAGLFHLLLKFAGIKPDAKAVQELIARHKKAEEKSIDEEWEEEPITFMATPPKTRTSGIVDRLKAAGKLISSSSDS</sequence>
<evidence type="ECO:0000256" key="1">
    <source>
        <dbReference type="ARBA" id="ARBA00023063"/>
    </source>
</evidence>
<organism evidence="2 3">
    <name type="scientific">Microbulbifer aestuariivivens</name>
    <dbReference type="NCBI Taxonomy" id="1908308"/>
    <lineage>
        <taxon>Bacteria</taxon>
        <taxon>Pseudomonadati</taxon>
        <taxon>Pseudomonadota</taxon>
        <taxon>Gammaproteobacteria</taxon>
        <taxon>Cellvibrionales</taxon>
        <taxon>Microbulbiferaceae</taxon>
        <taxon>Microbulbifer</taxon>
    </lineage>
</organism>
<dbReference type="Pfam" id="PF02613">
    <property type="entry name" value="Nitrate_red_del"/>
    <property type="match status" value="1"/>
</dbReference>
<dbReference type="Proteomes" id="UP001408594">
    <property type="component" value="Unassembled WGS sequence"/>
</dbReference>
<dbReference type="InterPro" id="IPR003765">
    <property type="entry name" value="NO3_reductase_chaperone_NarJ"/>
</dbReference>
<reference evidence="2 3" key="1">
    <citation type="submission" date="2024-02" db="EMBL/GenBank/DDBJ databases">
        <title>Microbulbifer aestuariivivens NBRC 112533.</title>
        <authorList>
            <person name="Ichikawa N."/>
            <person name="Katano-Makiyama Y."/>
            <person name="Hidaka K."/>
        </authorList>
    </citation>
    <scope>NUCLEOTIDE SEQUENCE [LARGE SCALE GENOMIC DNA]</scope>
    <source>
        <strain evidence="2 3">NBRC 112533</strain>
    </source>
</reference>
<dbReference type="PANTHER" id="PTHR43680">
    <property type="entry name" value="NITRATE REDUCTASE MOLYBDENUM COFACTOR ASSEMBLY CHAPERONE"/>
    <property type="match status" value="1"/>
</dbReference>
<protein>
    <submittedName>
        <fullName evidence="2">Nitrate reductase molybdenum cofactor assembly chaperone NarJ</fullName>
    </submittedName>
</protein>
<dbReference type="InterPro" id="IPR020945">
    <property type="entry name" value="DMSO/NO3_reduct_chaperone"/>
</dbReference>
<dbReference type="RefSeq" id="WP_345548002.1">
    <property type="nucleotide sequence ID" value="NZ_BAABRT010000001.1"/>
</dbReference>
<dbReference type="EMBL" id="BAABRT010000001">
    <property type="protein sequence ID" value="GAA5523671.1"/>
    <property type="molecule type" value="Genomic_DNA"/>
</dbReference>
<accession>A0ABP9WMM6</accession>
<keyword evidence="3" id="KW-1185">Reference proteome</keyword>
<evidence type="ECO:0000313" key="2">
    <source>
        <dbReference type="EMBL" id="GAA5523671.1"/>
    </source>
</evidence>
<proteinExistence type="predicted"/>
<keyword evidence="1" id="KW-0534">Nitrate assimilation</keyword>
<evidence type="ECO:0000313" key="3">
    <source>
        <dbReference type="Proteomes" id="UP001408594"/>
    </source>
</evidence>
<dbReference type="PANTHER" id="PTHR43680:SF2">
    <property type="entry name" value="NITRATE REDUCTASE MOLYBDENUM COFACTOR ASSEMBLY CHAPERONE NARJ"/>
    <property type="match status" value="1"/>
</dbReference>
<dbReference type="NCBIfam" id="TIGR00684">
    <property type="entry name" value="narJ"/>
    <property type="match status" value="1"/>
</dbReference>
<comment type="caution">
    <text evidence="2">The sequence shown here is derived from an EMBL/GenBank/DDBJ whole genome shotgun (WGS) entry which is preliminary data.</text>
</comment>
<dbReference type="InterPro" id="IPR036411">
    <property type="entry name" value="TorD-like_sf"/>
</dbReference>
<dbReference type="SUPFAM" id="SSF89155">
    <property type="entry name" value="TorD-like"/>
    <property type="match status" value="1"/>
</dbReference>